<accession>A0ABN1LIL4</accession>
<keyword evidence="4 7" id="KW-0812">Transmembrane</keyword>
<evidence type="ECO:0000313" key="10">
    <source>
        <dbReference type="Proteomes" id="UP001500359"/>
    </source>
</evidence>
<gene>
    <name evidence="9" type="ORF">GCM10009114_18870</name>
</gene>
<dbReference type="Gene3D" id="1.20.81.30">
    <property type="entry name" value="Type II secretion system (T2SS), domain F"/>
    <property type="match status" value="2"/>
</dbReference>
<feature type="transmembrane region" description="Helical" evidence="7">
    <location>
        <begin position="380"/>
        <end position="401"/>
    </location>
</feature>
<dbReference type="PANTHER" id="PTHR30012">
    <property type="entry name" value="GENERAL SECRETION PATHWAY PROTEIN"/>
    <property type="match status" value="1"/>
</dbReference>
<keyword evidence="3" id="KW-1003">Cell membrane</keyword>
<dbReference type="Proteomes" id="UP001500359">
    <property type="component" value="Unassembled WGS sequence"/>
</dbReference>
<dbReference type="PANTHER" id="PTHR30012:SF4">
    <property type="entry name" value="MSHA BIOGENESIS PROTEIN MSHG"/>
    <property type="match status" value="1"/>
</dbReference>
<dbReference type="InterPro" id="IPR018076">
    <property type="entry name" value="T2SS_GspF_dom"/>
</dbReference>
<evidence type="ECO:0000256" key="3">
    <source>
        <dbReference type="ARBA" id="ARBA00022475"/>
    </source>
</evidence>
<evidence type="ECO:0000256" key="7">
    <source>
        <dbReference type="SAM" id="Phobius"/>
    </source>
</evidence>
<comment type="similarity">
    <text evidence="2">Belongs to the GSP F family.</text>
</comment>
<evidence type="ECO:0000256" key="6">
    <source>
        <dbReference type="ARBA" id="ARBA00023136"/>
    </source>
</evidence>
<feature type="transmembrane region" description="Helical" evidence="7">
    <location>
        <begin position="176"/>
        <end position="203"/>
    </location>
</feature>
<evidence type="ECO:0000256" key="2">
    <source>
        <dbReference type="ARBA" id="ARBA00005745"/>
    </source>
</evidence>
<protein>
    <submittedName>
        <fullName evidence="9">Type II secretion system F family protein</fullName>
    </submittedName>
</protein>
<feature type="domain" description="Type II secretion system protein GspF" evidence="8">
    <location>
        <begin position="277"/>
        <end position="399"/>
    </location>
</feature>
<dbReference type="Pfam" id="PF00482">
    <property type="entry name" value="T2SSF"/>
    <property type="match status" value="2"/>
</dbReference>
<name>A0ABN1LIL4_9ALTE</name>
<dbReference type="EMBL" id="BAAAFD010000004">
    <property type="protein sequence ID" value="GAA0856540.1"/>
    <property type="molecule type" value="Genomic_DNA"/>
</dbReference>
<evidence type="ECO:0000256" key="4">
    <source>
        <dbReference type="ARBA" id="ARBA00022692"/>
    </source>
</evidence>
<feature type="transmembrane region" description="Helical" evidence="7">
    <location>
        <begin position="223"/>
        <end position="242"/>
    </location>
</feature>
<dbReference type="InterPro" id="IPR003004">
    <property type="entry name" value="GspF/PilC"/>
</dbReference>
<organism evidence="9 10">
    <name type="scientific">Aliiglaciecola litoralis</name>
    <dbReference type="NCBI Taxonomy" id="582857"/>
    <lineage>
        <taxon>Bacteria</taxon>
        <taxon>Pseudomonadati</taxon>
        <taxon>Pseudomonadota</taxon>
        <taxon>Gammaproteobacteria</taxon>
        <taxon>Alteromonadales</taxon>
        <taxon>Alteromonadaceae</taxon>
        <taxon>Aliiglaciecola</taxon>
    </lineage>
</organism>
<sequence>MMAQFNFTGRAANGDLTSGLIDAADASTAAKMLAGRNVTPLNIYEASEDDDNNDVIKKINFFTPKVSLEDLVIFARQMYSLSKSGIPILRAVNGLADTTNSQRMQVALRDVVEQLERGRTFSSALHQHPHIFNQLFVSVVHVGENTGKLDAAFLQLSDYLVREQETRKQIKSATRYPIFVLIALVAALVVMNIWVIPIFATMFEKFDAELPLMTRFLLGMSDMFVTKWPFMLVVVGLIVFAVKRYLSTDAGRYKWDKRKISLPVIGSVLERTLLGRFARSFSMMLVSGVPLTSALNLVAEAVDNSFMGERILNMRRSIEKGESLSRVAHASQMFTPLVMQMITVGEETGRVDELLGEVADYYEREVDYDLKNLTAKIEPILIVIVAIMVLILALGIFTPMWEMMGAYKGDS</sequence>
<comment type="subcellular location">
    <subcellularLocation>
        <location evidence="1">Cell membrane</location>
        <topology evidence="1">Multi-pass membrane protein</topology>
    </subcellularLocation>
</comment>
<keyword evidence="6 7" id="KW-0472">Membrane</keyword>
<keyword evidence="5 7" id="KW-1133">Transmembrane helix</keyword>
<dbReference type="InterPro" id="IPR042094">
    <property type="entry name" value="T2SS_GspF_sf"/>
</dbReference>
<evidence type="ECO:0000259" key="8">
    <source>
        <dbReference type="Pfam" id="PF00482"/>
    </source>
</evidence>
<reference evidence="9 10" key="1">
    <citation type="journal article" date="2019" name="Int. J. Syst. Evol. Microbiol.">
        <title>The Global Catalogue of Microorganisms (GCM) 10K type strain sequencing project: providing services to taxonomists for standard genome sequencing and annotation.</title>
        <authorList>
            <consortium name="The Broad Institute Genomics Platform"/>
            <consortium name="The Broad Institute Genome Sequencing Center for Infectious Disease"/>
            <person name="Wu L."/>
            <person name="Ma J."/>
        </authorList>
    </citation>
    <scope>NUCLEOTIDE SEQUENCE [LARGE SCALE GENOMIC DNA]</scope>
    <source>
        <strain evidence="9 10">JCM 15896</strain>
    </source>
</reference>
<evidence type="ECO:0000256" key="5">
    <source>
        <dbReference type="ARBA" id="ARBA00022989"/>
    </source>
</evidence>
<evidence type="ECO:0000313" key="9">
    <source>
        <dbReference type="EMBL" id="GAA0856540.1"/>
    </source>
</evidence>
<feature type="domain" description="Type II secretion system protein GspF" evidence="8">
    <location>
        <begin position="74"/>
        <end position="197"/>
    </location>
</feature>
<dbReference type="PRINTS" id="PR00812">
    <property type="entry name" value="BCTERIALGSPF"/>
</dbReference>
<keyword evidence="10" id="KW-1185">Reference proteome</keyword>
<comment type="caution">
    <text evidence="9">The sequence shown here is derived from an EMBL/GenBank/DDBJ whole genome shotgun (WGS) entry which is preliminary data.</text>
</comment>
<evidence type="ECO:0000256" key="1">
    <source>
        <dbReference type="ARBA" id="ARBA00004651"/>
    </source>
</evidence>
<proteinExistence type="inferred from homology"/>